<gene>
    <name evidence="1" type="ORF">OIU77_009392</name>
</gene>
<name>A0ABQ9AFE9_9ROSI</name>
<comment type="caution">
    <text evidence="1">The sequence shown here is derived from an EMBL/GenBank/DDBJ whole genome shotgun (WGS) entry which is preliminary data.</text>
</comment>
<evidence type="ECO:0000313" key="2">
    <source>
        <dbReference type="Proteomes" id="UP001141253"/>
    </source>
</evidence>
<evidence type="ECO:0000313" key="1">
    <source>
        <dbReference type="EMBL" id="KAJ6333512.1"/>
    </source>
</evidence>
<dbReference type="EMBL" id="JAPFFI010000021">
    <property type="protein sequence ID" value="KAJ6333512.1"/>
    <property type="molecule type" value="Genomic_DNA"/>
</dbReference>
<dbReference type="Proteomes" id="UP001141253">
    <property type="component" value="Chromosome 11"/>
</dbReference>
<accession>A0ABQ9AFE9</accession>
<reference evidence="1" key="2">
    <citation type="journal article" date="2023" name="Int. J. Mol. Sci.">
        <title>De Novo Assembly and Annotation of 11 Diverse Shrub Willow (Salix) Genomes Reveals Novel Gene Organization in Sex-Linked Regions.</title>
        <authorList>
            <person name="Hyden B."/>
            <person name="Feng K."/>
            <person name="Yates T.B."/>
            <person name="Jawdy S."/>
            <person name="Cereghino C."/>
            <person name="Smart L.B."/>
            <person name="Muchero W."/>
        </authorList>
    </citation>
    <scope>NUCLEOTIDE SEQUENCE</scope>
    <source>
        <tissue evidence="1">Shoot tip</tissue>
    </source>
</reference>
<reference evidence="1" key="1">
    <citation type="submission" date="2022-10" db="EMBL/GenBank/DDBJ databases">
        <authorList>
            <person name="Hyden B.L."/>
            <person name="Feng K."/>
            <person name="Yates T."/>
            <person name="Jawdy S."/>
            <person name="Smart L.B."/>
            <person name="Muchero W."/>
        </authorList>
    </citation>
    <scope>NUCLEOTIDE SEQUENCE</scope>
    <source>
        <tissue evidence="1">Shoot tip</tissue>
    </source>
</reference>
<proteinExistence type="predicted"/>
<protein>
    <submittedName>
        <fullName evidence="1">Uncharacterized protein</fullName>
    </submittedName>
</protein>
<organism evidence="1 2">
    <name type="scientific">Salix suchowensis</name>
    <dbReference type="NCBI Taxonomy" id="1278906"/>
    <lineage>
        <taxon>Eukaryota</taxon>
        <taxon>Viridiplantae</taxon>
        <taxon>Streptophyta</taxon>
        <taxon>Embryophyta</taxon>
        <taxon>Tracheophyta</taxon>
        <taxon>Spermatophyta</taxon>
        <taxon>Magnoliopsida</taxon>
        <taxon>eudicotyledons</taxon>
        <taxon>Gunneridae</taxon>
        <taxon>Pentapetalae</taxon>
        <taxon>rosids</taxon>
        <taxon>fabids</taxon>
        <taxon>Malpighiales</taxon>
        <taxon>Salicaceae</taxon>
        <taxon>Saliceae</taxon>
        <taxon>Salix</taxon>
    </lineage>
</organism>
<sequence>MNGVGKARLNAKEKDQTDKSFILSGVLEEAGSHQKRETITYYFPHKVPLPSIFRLVKISEYVIVGMLSFFCQSLCFVF</sequence>
<keyword evidence="2" id="KW-1185">Reference proteome</keyword>